<dbReference type="InterPro" id="IPR050239">
    <property type="entry name" value="Sigma-70_RNA_pol_init_factors"/>
</dbReference>
<dbReference type="SUPFAM" id="SSF88946">
    <property type="entry name" value="Sigma2 domain of RNA polymerase sigma factors"/>
    <property type="match status" value="1"/>
</dbReference>
<sequence length="203" mass="22245">MHEDFYQMYLEELEAVPEAGPEEEAALLARLAAGEADAAGRLIEGNLKKVLAYAREYEGKGLPMNDLVQEANMALTALAAELSGGLDEEPERSGESAGAGQSWFQEMLCRRVRDSIEAALAEQEREAQIEENVTARVNVLQEVSRVMAGELGREATVDELAEKMKMTAEEIRDIMKVTLDAVNVETAAKMNLDGADIPDQEEE</sequence>
<dbReference type="InterPro" id="IPR013324">
    <property type="entry name" value="RNA_pol_sigma_r3/r4-like"/>
</dbReference>
<dbReference type="SUPFAM" id="SSF88659">
    <property type="entry name" value="Sigma3 and sigma4 domains of RNA polymerase sigma factors"/>
    <property type="match status" value="1"/>
</dbReference>
<dbReference type="InterPro" id="IPR007624">
    <property type="entry name" value="RNA_pol_sigma70_r3"/>
</dbReference>
<dbReference type="PANTHER" id="PTHR30603:SF60">
    <property type="entry name" value="RNA POLYMERASE SIGMA FACTOR RPOD"/>
    <property type="match status" value="1"/>
</dbReference>
<feature type="domain" description="RNA polymerase sigma-70 region 3" evidence="1">
    <location>
        <begin position="137"/>
        <end position="195"/>
    </location>
</feature>
<protein>
    <submittedName>
        <fullName evidence="2">RNA polymerase subunit sigma-70</fullName>
    </submittedName>
</protein>
<dbReference type="Proteomes" id="UP000823883">
    <property type="component" value="Unassembled WGS sequence"/>
</dbReference>
<dbReference type="Gene3D" id="1.20.120.1810">
    <property type="match status" value="1"/>
</dbReference>
<gene>
    <name evidence="2" type="ORF">IAA04_05505</name>
</gene>
<dbReference type="AlphaFoldDB" id="A0A9D2T736"/>
<dbReference type="InterPro" id="IPR036388">
    <property type="entry name" value="WH-like_DNA-bd_sf"/>
</dbReference>
<accession>A0A9D2T736</accession>
<reference evidence="2" key="1">
    <citation type="journal article" date="2021" name="PeerJ">
        <title>Extensive microbial diversity within the chicken gut microbiome revealed by metagenomics and culture.</title>
        <authorList>
            <person name="Gilroy R."/>
            <person name="Ravi A."/>
            <person name="Getino M."/>
            <person name="Pursley I."/>
            <person name="Horton D.L."/>
            <person name="Alikhan N.F."/>
            <person name="Baker D."/>
            <person name="Gharbi K."/>
            <person name="Hall N."/>
            <person name="Watson M."/>
            <person name="Adriaenssens E.M."/>
            <person name="Foster-Nyarko E."/>
            <person name="Jarju S."/>
            <person name="Secka A."/>
            <person name="Antonio M."/>
            <person name="Oren A."/>
            <person name="Chaudhuri R.R."/>
            <person name="La Ragione R."/>
            <person name="Hildebrand F."/>
            <person name="Pallen M.J."/>
        </authorList>
    </citation>
    <scope>NUCLEOTIDE SEQUENCE</scope>
    <source>
        <strain evidence="2">CHK183-5548</strain>
    </source>
</reference>
<organism evidence="2 3">
    <name type="scientific">Candidatus Lachnoclostridium pullistercoris</name>
    <dbReference type="NCBI Taxonomy" id="2838632"/>
    <lineage>
        <taxon>Bacteria</taxon>
        <taxon>Bacillati</taxon>
        <taxon>Bacillota</taxon>
        <taxon>Clostridia</taxon>
        <taxon>Lachnospirales</taxon>
        <taxon>Lachnospiraceae</taxon>
    </lineage>
</organism>
<dbReference type="GO" id="GO:0003700">
    <property type="term" value="F:DNA-binding transcription factor activity"/>
    <property type="evidence" value="ECO:0007669"/>
    <property type="project" value="InterPro"/>
</dbReference>
<evidence type="ECO:0000313" key="2">
    <source>
        <dbReference type="EMBL" id="HJC47490.1"/>
    </source>
</evidence>
<reference evidence="2" key="2">
    <citation type="submission" date="2021-04" db="EMBL/GenBank/DDBJ databases">
        <authorList>
            <person name="Gilroy R."/>
        </authorList>
    </citation>
    <scope>NUCLEOTIDE SEQUENCE</scope>
    <source>
        <strain evidence="2">CHK183-5548</strain>
    </source>
</reference>
<evidence type="ECO:0000313" key="3">
    <source>
        <dbReference type="Proteomes" id="UP000823883"/>
    </source>
</evidence>
<proteinExistence type="predicted"/>
<dbReference type="EMBL" id="DWWL01000037">
    <property type="protein sequence ID" value="HJC47490.1"/>
    <property type="molecule type" value="Genomic_DNA"/>
</dbReference>
<comment type="caution">
    <text evidence="2">The sequence shown here is derived from an EMBL/GenBank/DDBJ whole genome shotgun (WGS) entry which is preliminary data.</text>
</comment>
<dbReference type="GO" id="GO:0006352">
    <property type="term" value="P:DNA-templated transcription initiation"/>
    <property type="evidence" value="ECO:0007669"/>
    <property type="project" value="InterPro"/>
</dbReference>
<evidence type="ECO:0000259" key="1">
    <source>
        <dbReference type="Pfam" id="PF04539"/>
    </source>
</evidence>
<dbReference type="InterPro" id="IPR013325">
    <property type="entry name" value="RNA_pol_sigma_r2"/>
</dbReference>
<name>A0A9D2T736_9FIRM</name>
<dbReference type="Gene3D" id="1.10.10.10">
    <property type="entry name" value="Winged helix-like DNA-binding domain superfamily/Winged helix DNA-binding domain"/>
    <property type="match status" value="1"/>
</dbReference>
<dbReference type="Pfam" id="PF04539">
    <property type="entry name" value="Sigma70_r3"/>
    <property type="match status" value="1"/>
</dbReference>
<dbReference type="PANTHER" id="PTHR30603">
    <property type="entry name" value="RNA POLYMERASE SIGMA FACTOR RPO"/>
    <property type="match status" value="1"/>
</dbReference>